<protein>
    <recommendedName>
        <fullName evidence="3">DUF4351 domain-containing protein</fullName>
    </recommendedName>
</protein>
<dbReference type="PANTHER" id="PTHR34613:SF1">
    <property type="entry name" value="SLL6017 PROTEIN"/>
    <property type="match status" value="1"/>
</dbReference>
<organism evidence="1 2">
    <name type="scientific">Nocardiopsis mwathae</name>
    <dbReference type="NCBI Taxonomy" id="1472723"/>
    <lineage>
        <taxon>Bacteria</taxon>
        <taxon>Bacillati</taxon>
        <taxon>Actinomycetota</taxon>
        <taxon>Actinomycetes</taxon>
        <taxon>Streptosporangiales</taxon>
        <taxon>Nocardiopsidaceae</taxon>
        <taxon>Nocardiopsis</taxon>
    </lineage>
</organism>
<dbReference type="EMBL" id="JACHDS010000001">
    <property type="protein sequence ID" value="MBB6171763.1"/>
    <property type="molecule type" value="Genomic_DNA"/>
</dbReference>
<keyword evidence="2" id="KW-1185">Reference proteome</keyword>
<proteinExistence type="predicted"/>
<gene>
    <name evidence="1" type="ORF">HNR23_001823</name>
</gene>
<sequence>MPSPLHDTLNDLFRERPSLAVEFIRKLGNIKLPDTAPVQLGENNLNDRPSRDLFPDTVILIGPKHHPDHAIVVEIQKAKSESKLRQLPRYAAALWLFLKCPVAVLVVCPTRQAAAEYAKPITTDLAGYTHESIVVGPGDIPVLTDAGAVIDDPELAVMGVMAHGDRRSVVEAFVAGMEKMDPQVAPRYYEHAHRTAAPMVRRLLEEIMSSTSWPVSSPFAREHFGRGKEEGLKEGLKEGILEGLQEGLQEGRTREAAEILLRGVDSRGIKISDEIRGRITTCGDLEQIEAWLQRAFTAERAEDIFFPEELQP</sequence>
<dbReference type="PANTHER" id="PTHR34613">
    <property type="entry name" value="SLL0800 PROTEIN"/>
    <property type="match status" value="1"/>
</dbReference>
<dbReference type="Proteomes" id="UP000546642">
    <property type="component" value="Unassembled WGS sequence"/>
</dbReference>
<reference evidence="1 2" key="1">
    <citation type="submission" date="2020-08" db="EMBL/GenBank/DDBJ databases">
        <title>Sequencing the genomes of 1000 actinobacteria strains.</title>
        <authorList>
            <person name="Klenk H.-P."/>
        </authorList>
    </citation>
    <scope>NUCLEOTIDE SEQUENCE [LARGE SCALE GENOMIC DNA]</scope>
    <source>
        <strain evidence="1 2">DSM 46659</strain>
    </source>
</reference>
<evidence type="ECO:0000313" key="1">
    <source>
        <dbReference type="EMBL" id="MBB6171763.1"/>
    </source>
</evidence>
<name>A0A7W9YGM4_9ACTN</name>
<dbReference type="AlphaFoldDB" id="A0A7W9YGM4"/>
<accession>A0A7W9YGM4</accession>
<dbReference type="RefSeq" id="WP_343070492.1">
    <property type="nucleotide sequence ID" value="NZ_JACHDS010000001.1"/>
</dbReference>
<evidence type="ECO:0008006" key="3">
    <source>
        <dbReference type="Google" id="ProtNLM"/>
    </source>
</evidence>
<comment type="caution">
    <text evidence="1">The sequence shown here is derived from an EMBL/GenBank/DDBJ whole genome shotgun (WGS) entry which is preliminary data.</text>
</comment>
<evidence type="ECO:0000313" key="2">
    <source>
        <dbReference type="Proteomes" id="UP000546642"/>
    </source>
</evidence>